<dbReference type="PANTHER" id="PTHR10281:SF76">
    <property type="entry name" value="CALCUTTA CUP-RELATED"/>
    <property type="match status" value="1"/>
</dbReference>
<dbReference type="SUPFAM" id="SSF55856">
    <property type="entry name" value="Cytochrome b5-like heme/steroid binding domain"/>
    <property type="match status" value="1"/>
</dbReference>
<dbReference type="InterPro" id="IPR036400">
    <property type="entry name" value="Cyt_B5-like_heme/steroid_sf"/>
</dbReference>
<dbReference type="Gene3D" id="3.10.120.10">
    <property type="entry name" value="Cytochrome b5-like heme/steroid binding domain"/>
    <property type="match status" value="1"/>
</dbReference>
<comment type="similarity">
    <text evidence="1">Belongs to the cytochrome b5 family. MAPR subfamily.</text>
</comment>
<keyword evidence="3" id="KW-0732">Signal</keyword>
<feature type="signal peptide" evidence="3">
    <location>
        <begin position="1"/>
        <end position="22"/>
    </location>
</feature>
<evidence type="ECO:0000256" key="2">
    <source>
        <dbReference type="SAM" id="MobiDB-lite"/>
    </source>
</evidence>
<dbReference type="InterPro" id="IPR050577">
    <property type="entry name" value="MAPR/NEUFC/NENF-like"/>
</dbReference>
<name>A0A7S1TZC1_9STRA</name>
<reference evidence="5" key="1">
    <citation type="submission" date="2021-01" db="EMBL/GenBank/DDBJ databases">
        <authorList>
            <person name="Corre E."/>
            <person name="Pelletier E."/>
            <person name="Niang G."/>
            <person name="Scheremetjew M."/>
            <person name="Finn R."/>
            <person name="Kale V."/>
            <person name="Holt S."/>
            <person name="Cochrane G."/>
            <person name="Meng A."/>
            <person name="Brown T."/>
            <person name="Cohen L."/>
        </authorList>
    </citation>
    <scope>NUCLEOTIDE SEQUENCE</scope>
    <source>
        <strain evidence="5">CCMP2877</strain>
    </source>
</reference>
<dbReference type="EMBL" id="HBGJ01015382">
    <property type="protein sequence ID" value="CAD9251547.1"/>
    <property type="molecule type" value="Transcribed_RNA"/>
</dbReference>
<dbReference type="Pfam" id="PF00173">
    <property type="entry name" value="Cyt-b5"/>
    <property type="match status" value="1"/>
</dbReference>
<sequence length="236" mass="25647">MGASRITLAMAATLGAVALLLGLMGPRPTPDGVNLFFMRFFRNLGRAKARARRMDSPNALAVASASIEVMFGLDDPATAVDYDAEAEAAGMDSAYSFSEEELAEFGDGQAGRPLLLAIFGRIYDVSAGEAFYGYDKKYHAFAAKDATRAFCTGCLRPECLIASTKGLTEAEVKEGRRWLEFFQLHDKYAFAGKLEAEKPVDMDDLVARALEAERGGAPRLAPEDLQRAREEQQKAS</sequence>
<dbReference type="GO" id="GO:0016020">
    <property type="term" value="C:membrane"/>
    <property type="evidence" value="ECO:0007669"/>
    <property type="project" value="TreeGrafter"/>
</dbReference>
<evidence type="ECO:0000259" key="4">
    <source>
        <dbReference type="SMART" id="SM01117"/>
    </source>
</evidence>
<protein>
    <recommendedName>
        <fullName evidence="4">Cytochrome b5 heme-binding domain-containing protein</fullName>
    </recommendedName>
</protein>
<proteinExistence type="inferred from homology"/>
<feature type="region of interest" description="Disordered" evidence="2">
    <location>
        <begin position="216"/>
        <end position="236"/>
    </location>
</feature>
<organism evidence="5">
    <name type="scientific">Phaeomonas parva</name>
    <dbReference type="NCBI Taxonomy" id="124430"/>
    <lineage>
        <taxon>Eukaryota</taxon>
        <taxon>Sar</taxon>
        <taxon>Stramenopiles</taxon>
        <taxon>Ochrophyta</taxon>
        <taxon>Pinguiophyceae</taxon>
        <taxon>Pinguiochrysidales</taxon>
        <taxon>Pinguiochrysidaceae</taxon>
        <taxon>Phaeomonas</taxon>
    </lineage>
</organism>
<dbReference type="PANTHER" id="PTHR10281">
    <property type="entry name" value="MEMBRANE-ASSOCIATED PROGESTERONE RECEPTOR COMPONENT-RELATED"/>
    <property type="match status" value="1"/>
</dbReference>
<feature type="domain" description="Cytochrome b5 heme-binding" evidence="4">
    <location>
        <begin position="97"/>
        <end position="195"/>
    </location>
</feature>
<gene>
    <name evidence="5" type="ORF">PPAR1163_LOCUS9909</name>
</gene>
<dbReference type="AlphaFoldDB" id="A0A7S1TZC1"/>
<feature type="chain" id="PRO_5030995596" description="Cytochrome b5 heme-binding domain-containing protein" evidence="3">
    <location>
        <begin position="23"/>
        <end position="236"/>
    </location>
</feature>
<evidence type="ECO:0000313" key="5">
    <source>
        <dbReference type="EMBL" id="CAD9251547.1"/>
    </source>
</evidence>
<accession>A0A7S1TZC1</accession>
<dbReference type="SMART" id="SM01117">
    <property type="entry name" value="Cyt-b5"/>
    <property type="match status" value="1"/>
</dbReference>
<dbReference type="GO" id="GO:0012505">
    <property type="term" value="C:endomembrane system"/>
    <property type="evidence" value="ECO:0007669"/>
    <property type="project" value="TreeGrafter"/>
</dbReference>
<dbReference type="InterPro" id="IPR001199">
    <property type="entry name" value="Cyt_B5-like_heme/steroid-bd"/>
</dbReference>
<evidence type="ECO:0000256" key="1">
    <source>
        <dbReference type="ARBA" id="ARBA00038357"/>
    </source>
</evidence>
<evidence type="ECO:0000256" key="3">
    <source>
        <dbReference type="SAM" id="SignalP"/>
    </source>
</evidence>